<reference evidence="3 4" key="1">
    <citation type="submission" date="2020-04" db="EMBL/GenBank/DDBJ databases">
        <title>MicrobeNet Type strains.</title>
        <authorList>
            <person name="Nicholson A.C."/>
        </authorList>
    </citation>
    <scope>NUCLEOTIDE SEQUENCE [LARGE SCALE GENOMIC DNA]</scope>
    <source>
        <strain evidence="3 4">JCM 3332</strain>
    </source>
</reference>
<comment type="caution">
    <text evidence="3">The sequence shown here is derived from an EMBL/GenBank/DDBJ whole genome shotgun (WGS) entry which is preliminary data.</text>
</comment>
<evidence type="ECO:0000256" key="1">
    <source>
        <dbReference type="SAM" id="Phobius"/>
    </source>
</evidence>
<sequence>MIGESNDHRGSRRQLWFGLLGIGVVAVVIGAAGLFAVLPIGMRTYSALVPEAQGIAIGDEVRVAGLPVGEVTALDLEPDHVRMSFQVDDEVFVGRDSSLQVRMLTVVGGHYVALTSAGAEPLGDEAIPADRVQLPYSLAQVFQDAVAPVRGVDGDALRQSLTQAGTALEAAPDSVRQMLAGVQSFVEVLDHQNTQISQTLALVDEYAGALEQTKAQLGRFVISVNQLETVVLDKQAEMRAAGAMTVSVVQRLAGVEGTYQATLKPLIPGLMQFGSEVEGLAERLDVALAAVRDLLARATGLLSAGGVTVDHSGYEVVAPQLCVPVPGKDC</sequence>
<protein>
    <submittedName>
        <fullName evidence="3">MCE family protein</fullName>
    </submittedName>
</protein>
<feature type="domain" description="Mce/MlaD" evidence="2">
    <location>
        <begin position="43"/>
        <end position="115"/>
    </location>
</feature>
<dbReference type="AlphaFoldDB" id="A0A846YQK8"/>
<dbReference type="EMBL" id="JAAXOT010000038">
    <property type="protein sequence ID" value="NKY61033.1"/>
    <property type="molecule type" value="Genomic_DNA"/>
</dbReference>
<feature type="transmembrane region" description="Helical" evidence="1">
    <location>
        <begin position="15"/>
        <end position="38"/>
    </location>
</feature>
<dbReference type="PANTHER" id="PTHR33371">
    <property type="entry name" value="INTERMEMBRANE PHOSPHOLIPID TRANSPORT SYSTEM BINDING PROTEIN MLAD-RELATED"/>
    <property type="match status" value="1"/>
</dbReference>
<dbReference type="RefSeq" id="WP_157117306.1">
    <property type="nucleotide sequence ID" value="NZ_JAAXOT010000038.1"/>
</dbReference>
<dbReference type="GO" id="GO:0005576">
    <property type="term" value="C:extracellular region"/>
    <property type="evidence" value="ECO:0007669"/>
    <property type="project" value="TreeGrafter"/>
</dbReference>
<accession>A0A846YQK8</accession>
<keyword evidence="1" id="KW-1133">Transmembrane helix</keyword>
<keyword evidence="1" id="KW-0472">Membrane</keyword>
<keyword evidence="1" id="KW-0812">Transmembrane</keyword>
<dbReference type="Proteomes" id="UP000570678">
    <property type="component" value="Unassembled WGS sequence"/>
</dbReference>
<organism evidence="3 4">
    <name type="scientific">Nocardia flavorosea</name>
    <dbReference type="NCBI Taxonomy" id="53429"/>
    <lineage>
        <taxon>Bacteria</taxon>
        <taxon>Bacillati</taxon>
        <taxon>Actinomycetota</taxon>
        <taxon>Actinomycetes</taxon>
        <taxon>Mycobacteriales</taxon>
        <taxon>Nocardiaceae</taxon>
        <taxon>Nocardia</taxon>
    </lineage>
</organism>
<name>A0A846YQK8_9NOCA</name>
<evidence type="ECO:0000313" key="4">
    <source>
        <dbReference type="Proteomes" id="UP000570678"/>
    </source>
</evidence>
<dbReference type="InterPro" id="IPR003399">
    <property type="entry name" value="Mce/MlaD"/>
</dbReference>
<dbReference type="PANTHER" id="PTHR33371:SF18">
    <property type="entry name" value="MCE-FAMILY PROTEIN MCE3C"/>
    <property type="match status" value="1"/>
</dbReference>
<dbReference type="Pfam" id="PF02470">
    <property type="entry name" value="MlaD"/>
    <property type="match status" value="1"/>
</dbReference>
<evidence type="ECO:0000313" key="3">
    <source>
        <dbReference type="EMBL" id="NKY61033.1"/>
    </source>
</evidence>
<keyword evidence="4" id="KW-1185">Reference proteome</keyword>
<gene>
    <name evidence="3" type="ORF">HGA15_33845</name>
</gene>
<evidence type="ECO:0000259" key="2">
    <source>
        <dbReference type="Pfam" id="PF02470"/>
    </source>
</evidence>
<proteinExistence type="predicted"/>
<dbReference type="InterPro" id="IPR052336">
    <property type="entry name" value="MlaD_Phospholipid_Transporter"/>
</dbReference>